<dbReference type="GO" id="GO:0052381">
    <property type="term" value="F:tRNA dimethylallyltransferase activity"/>
    <property type="evidence" value="ECO:0007669"/>
    <property type="project" value="UniProtKB-UniRule"/>
</dbReference>
<evidence type="ECO:0000313" key="14">
    <source>
        <dbReference type="EMBL" id="OGY32782.1"/>
    </source>
</evidence>
<keyword evidence="4 10" id="KW-0808">Transferase</keyword>
<comment type="cofactor">
    <cofactor evidence="1 10">
        <name>Mg(2+)</name>
        <dbReference type="ChEBI" id="CHEBI:18420"/>
    </cofactor>
</comment>
<protein>
    <recommendedName>
        <fullName evidence="10">tRNA dimethylallyltransferase</fullName>
        <ecNumber evidence="10">2.5.1.75</ecNumber>
    </recommendedName>
    <alternativeName>
        <fullName evidence="10">Dimethylallyl diphosphate:tRNA dimethylallyltransferase</fullName>
        <shortName evidence="10">DMAPP:tRNA dimethylallyltransferase</shortName>
        <shortName evidence="10">DMATase</shortName>
    </alternativeName>
    <alternativeName>
        <fullName evidence="10">Isopentenyl-diphosphate:tRNA isopentenyltransferase</fullName>
        <shortName evidence="10">IPP transferase</shortName>
        <shortName evidence="10">IPPT</shortName>
        <shortName evidence="10">IPTase</shortName>
    </alternativeName>
</protein>
<evidence type="ECO:0000313" key="15">
    <source>
        <dbReference type="Proteomes" id="UP000177718"/>
    </source>
</evidence>
<evidence type="ECO:0000256" key="7">
    <source>
        <dbReference type="ARBA" id="ARBA00022840"/>
    </source>
</evidence>
<evidence type="ECO:0000256" key="9">
    <source>
        <dbReference type="ARBA" id="ARBA00049563"/>
    </source>
</evidence>
<evidence type="ECO:0000256" key="13">
    <source>
        <dbReference type="RuleBase" id="RU003785"/>
    </source>
</evidence>
<dbReference type="InterPro" id="IPR027417">
    <property type="entry name" value="P-loop_NTPase"/>
</dbReference>
<keyword evidence="7 10" id="KW-0067">ATP-binding</keyword>
<dbReference type="Pfam" id="PF01715">
    <property type="entry name" value="IPPT"/>
    <property type="match status" value="1"/>
</dbReference>
<keyword evidence="6 10" id="KW-0547">Nucleotide-binding</keyword>
<evidence type="ECO:0000256" key="1">
    <source>
        <dbReference type="ARBA" id="ARBA00001946"/>
    </source>
</evidence>
<evidence type="ECO:0000256" key="5">
    <source>
        <dbReference type="ARBA" id="ARBA00022694"/>
    </source>
</evidence>
<comment type="similarity">
    <text evidence="3 10 13">Belongs to the IPP transferase family.</text>
</comment>
<proteinExistence type="inferred from homology"/>
<feature type="binding site" evidence="10">
    <location>
        <begin position="9"/>
        <end position="16"/>
    </location>
    <ligand>
        <name>ATP</name>
        <dbReference type="ChEBI" id="CHEBI:30616"/>
    </ligand>
</feature>
<dbReference type="GO" id="GO:0006400">
    <property type="term" value="P:tRNA modification"/>
    <property type="evidence" value="ECO:0007669"/>
    <property type="project" value="TreeGrafter"/>
</dbReference>
<evidence type="ECO:0000256" key="11">
    <source>
        <dbReference type="RuleBase" id="RU003783"/>
    </source>
</evidence>
<keyword evidence="8 10" id="KW-0460">Magnesium</keyword>
<dbReference type="InterPro" id="IPR039657">
    <property type="entry name" value="Dimethylallyltransferase"/>
</dbReference>
<dbReference type="EMBL" id="MHDB01000005">
    <property type="protein sequence ID" value="OGY32782.1"/>
    <property type="molecule type" value="Genomic_DNA"/>
</dbReference>
<feature type="site" description="Interaction with substrate tRNA" evidence="10">
    <location>
        <position position="136"/>
    </location>
</feature>
<sequence>MKKLLVVVGPTGAGKTRLSISLAKQFNGELVSADSRQVYRQMDIGTGKEVEELQKGKAFRDKGHWVVEGVKIHLYDILDPDQTFSVAQFQQKAYDMIHTLQNQDKLPILVGGTGLYVSAVVDGLKVPKAPPDLKLRSELQDMSLEDLQNMLLKYDPGSAKKIDTANPRRIIRALEVFAQTGRSFVSLQEKFHPDFDILRIGLSSPRELLYDRVDRQVEKWFELGFVEEVKKLLEQGYQKDLPSMTSIGYRQIVALTQGVLSESEAKQRIKFDRHSYIRRQLSWFKRDGRIRWFDITRSDYPENLVSEVSAWYTLNDEI</sequence>
<organism evidence="14 15">
    <name type="scientific">Candidatus Woykebacteria bacterium RIFCSPLOWO2_01_FULL_43_14</name>
    <dbReference type="NCBI Taxonomy" id="1802605"/>
    <lineage>
        <taxon>Bacteria</taxon>
        <taxon>Candidatus Woykeibacteriota</taxon>
    </lineage>
</organism>
<comment type="function">
    <text evidence="2 10 12">Catalyzes the transfer of a dimethylallyl group onto the adenine at position 37 in tRNAs that read codons beginning with uridine, leading to the formation of N6-(dimethylallyl)adenosine (i(6)A).</text>
</comment>
<dbReference type="EC" id="2.5.1.75" evidence="10"/>
<evidence type="ECO:0000256" key="3">
    <source>
        <dbReference type="ARBA" id="ARBA00005842"/>
    </source>
</evidence>
<dbReference type="PANTHER" id="PTHR11088">
    <property type="entry name" value="TRNA DIMETHYLALLYLTRANSFERASE"/>
    <property type="match status" value="1"/>
</dbReference>
<dbReference type="AlphaFoldDB" id="A0A1G1WYE1"/>
<comment type="catalytic activity">
    <reaction evidence="9 10 11">
        <text>adenosine(37) in tRNA + dimethylallyl diphosphate = N(6)-dimethylallyladenosine(37) in tRNA + diphosphate</text>
        <dbReference type="Rhea" id="RHEA:26482"/>
        <dbReference type="Rhea" id="RHEA-COMP:10162"/>
        <dbReference type="Rhea" id="RHEA-COMP:10375"/>
        <dbReference type="ChEBI" id="CHEBI:33019"/>
        <dbReference type="ChEBI" id="CHEBI:57623"/>
        <dbReference type="ChEBI" id="CHEBI:74411"/>
        <dbReference type="ChEBI" id="CHEBI:74415"/>
        <dbReference type="EC" id="2.5.1.75"/>
    </reaction>
</comment>
<feature type="site" description="Interaction with substrate tRNA" evidence="10">
    <location>
        <position position="113"/>
    </location>
</feature>
<feature type="region of interest" description="Interaction with substrate tRNA" evidence="10">
    <location>
        <begin position="34"/>
        <end position="37"/>
    </location>
</feature>
<keyword evidence="5 10" id="KW-0819">tRNA processing</keyword>
<comment type="caution">
    <text evidence="14">The sequence shown here is derived from an EMBL/GenBank/DDBJ whole genome shotgun (WGS) entry which is preliminary data.</text>
</comment>
<dbReference type="HAMAP" id="MF_00185">
    <property type="entry name" value="IPP_trans"/>
    <property type="match status" value="1"/>
</dbReference>
<reference evidence="14 15" key="1">
    <citation type="journal article" date="2016" name="Nat. Commun.">
        <title>Thousands of microbial genomes shed light on interconnected biogeochemical processes in an aquifer system.</title>
        <authorList>
            <person name="Anantharaman K."/>
            <person name="Brown C.T."/>
            <person name="Hug L.A."/>
            <person name="Sharon I."/>
            <person name="Castelle C.J."/>
            <person name="Probst A.J."/>
            <person name="Thomas B.C."/>
            <person name="Singh A."/>
            <person name="Wilkins M.J."/>
            <person name="Karaoz U."/>
            <person name="Brodie E.L."/>
            <person name="Williams K.H."/>
            <person name="Hubbard S.S."/>
            <person name="Banfield J.F."/>
        </authorList>
    </citation>
    <scope>NUCLEOTIDE SEQUENCE [LARGE SCALE GENOMIC DNA]</scope>
</reference>
<evidence type="ECO:0000256" key="4">
    <source>
        <dbReference type="ARBA" id="ARBA00022679"/>
    </source>
</evidence>
<accession>A0A1G1WYE1</accession>
<dbReference type="Gene3D" id="3.40.50.300">
    <property type="entry name" value="P-loop containing nucleotide triphosphate hydrolases"/>
    <property type="match status" value="1"/>
</dbReference>
<comment type="subunit">
    <text evidence="10">Monomer.</text>
</comment>
<dbReference type="Gene3D" id="1.10.20.140">
    <property type="match status" value="1"/>
</dbReference>
<comment type="caution">
    <text evidence="10">Lacks conserved residue(s) required for the propagation of feature annotation.</text>
</comment>
<evidence type="ECO:0000256" key="12">
    <source>
        <dbReference type="RuleBase" id="RU003784"/>
    </source>
</evidence>
<feature type="binding site" evidence="10">
    <location>
        <begin position="11"/>
        <end position="16"/>
    </location>
    <ligand>
        <name>substrate</name>
    </ligand>
</feature>
<name>A0A1G1WYE1_9BACT</name>
<dbReference type="NCBIfam" id="TIGR00174">
    <property type="entry name" value="miaA"/>
    <property type="match status" value="1"/>
</dbReference>
<dbReference type="GO" id="GO:0005524">
    <property type="term" value="F:ATP binding"/>
    <property type="evidence" value="ECO:0007669"/>
    <property type="project" value="UniProtKB-UniRule"/>
</dbReference>
<evidence type="ECO:0000256" key="8">
    <source>
        <dbReference type="ARBA" id="ARBA00022842"/>
    </source>
</evidence>
<dbReference type="STRING" id="1802605.A3A61_03240"/>
<gene>
    <name evidence="10" type="primary">miaA</name>
    <name evidence="14" type="ORF">A3A61_03240</name>
</gene>
<dbReference type="SUPFAM" id="SSF52540">
    <property type="entry name" value="P-loop containing nucleoside triphosphate hydrolases"/>
    <property type="match status" value="1"/>
</dbReference>
<evidence type="ECO:0000256" key="10">
    <source>
        <dbReference type="HAMAP-Rule" id="MF_00185"/>
    </source>
</evidence>
<evidence type="ECO:0000256" key="2">
    <source>
        <dbReference type="ARBA" id="ARBA00003213"/>
    </source>
</evidence>
<evidence type="ECO:0000256" key="6">
    <source>
        <dbReference type="ARBA" id="ARBA00022741"/>
    </source>
</evidence>
<dbReference type="Proteomes" id="UP000177718">
    <property type="component" value="Unassembled WGS sequence"/>
</dbReference>
<dbReference type="PANTHER" id="PTHR11088:SF60">
    <property type="entry name" value="TRNA DIMETHYLALLYLTRANSFERASE"/>
    <property type="match status" value="1"/>
</dbReference>
<dbReference type="InterPro" id="IPR018022">
    <property type="entry name" value="IPT"/>
</dbReference>